<reference evidence="5 6" key="1">
    <citation type="journal article" date="2011" name="J. Bacteriol.">
        <title>Complete genome sequence of Burkholderia rhizoxinica, an endosymbiont of Rhizopus microsporus.</title>
        <authorList>
            <person name="Lackner G."/>
            <person name="Moebius N."/>
            <person name="Partida-Martinez L."/>
            <person name="Hertweck C."/>
        </authorList>
    </citation>
    <scope>NUCLEOTIDE SEQUENCE [LARGE SCALE GENOMIC DNA]</scope>
    <source>
        <strain evidence="6">DSM 19002 / CIP 109453 / HKI 454</strain>
    </source>
</reference>
<dbReference type="InterPro" id="IPR009057">
    <property type="entry name" value="Homeodomain-like_sf"/>
</dbReference>
<dbReference type="InterPro" id="IPR050624">
    <property type="entry name" value="HTH-type_Tx_Regulator"/>
</dbReference>
<feature type="compositionally biased region" description="Basic and acidic residues" evidence="3">
    <location>
        <begin position="9"/>
        <end position="20"/>
    </location>
</feature>
<evidence type="ECO:0000256" key="2">
    <source>
        <dbReference type="PROSITE-ProRule" id="PRU00335"/>
    </source>
</evidence>
<organism evidence="5 6">
    <name type="scientific">Mycetohabitans rhizoxinica (strain DSM 19002 / CIP 109453 / HKI 454)</name>
    <name type="common">Paraburkholderia rhizoxinica</name>
    <dbReference type="NCBI Taxonomy" id="882378"/>
    <lineage>
        <taxon>Bacteria</taxon>
        <taxon>Pseudomonadati</taxon>
        <taxon>Pseudomonadota</taxon>
        <taxon>Betaproteobacteria</taxon>
        <taxon>Burkholderiales</taxon>
        <taxon>Burkholderiaceae</taxon>
        <taxon>Mycetohabitans</taxon>
    </lineage>
</organism>
<dbReference type="HOGENOM" id="CLU_091262_0_0_4"/>
<protein>
    <submittedName>
        <fullName evidence="5">Transcriptional regulator, TetR family</fullName>
    </submittedName>
</protein>
<proteinExistence type="predicted"/>
<dbReference type="eggNOG" id="COG1309">
    <property type="taxonomic scope" value="Bacteria"/>
</dbReference>
<evidence type="ECO:0000256" key="1">
    <source>
        <dbReference type="ARBA" id="ARBA00023125"/>
    </source>
</evidence>
<dbReference type="GO" id="GO:0003677">
    <property type="term" value="F:DNA binding"/>
    <property type="evidence" value="ECO:0007669"/>
    <property type="project" value="UniProtKB-UniRule"/>
</dbReference>
<dbReference type="PROSITE" id="PS50977">
    <property type="entry name" value="HTH_TETR_2"/>
    <property type="match status" value="1"/>
</dbReference>
<dbReference type="Pfam" id="PF13972">
    <property type="entry name" value="TetR"/>
    <property type="match status" value="1"/>
</dbReference>
<feature type="domain" description="HTH tetR-type" evidence="4">
    <location>
        <begin position="22"/>
        <end position="82"/>
    </location>
</feature>
<dbReference type="Gene3D" id="1.10.357.10">
    <property type="entry name" value="Tetracycline Repressor, domain 2"/>
    <property type="match status" value="1"/>
</dbReference>
<dbReference type="Pfam" id="PF00440">
    <property type="entry name" value="TetR_N"/>
    <property type="match status" value="1"/>
</dbReference>
<evidence type="ECO:0000256" key="3">
    <source>
        <dbReference type="SAM" id="MobiDB-lite"/>
    </source>
</evidence>
<sequence>MRAHQPEFPAHRADAMESKPPRRTRDRILELSLRLFNEIGEPNVTTTTIAEEMEISPGNLYYHFRNKDDIINSIFAQFEQEISKRLRFPDDHRPTIDEMWAYLAYMADFLWTYRFLYRDLNDLLARNRTLETHFKQIITHKVNFARQLCEQLIADGEMEATPQEISVISTNIGVISTYWLSYQFVMNPRKYNDQEAIQAELHQASLHIVSLMAPYLRGRSRQLFDDLVSGRLPMREFTAYLPPRDGRGEAQSDAGKAETQRPKGAR</sequence>
<keyword evidence="1 2" id="KW-0238">DNA-binding</keyword>
<gene>
    <name evidence="5" type="ordered locus">RBRH_02500</name>
</gene>
<dbReference type="Proteomes" id="UP000007437">
    <property type="component" value="Chromosome"/>
</dbReference>
<dbReference type="PANTHER" id="PTHR43479:SF12">
    <property type="entry name" value="TRANSCRIPTIONAL REGULATORY PROTEIN"/>
    <property type="match status" value="1"/>
</dbReference>
<dbReference type="SUPFAM" id="SSF46689">
    <property type="entry name" value="Homeodomain-like"/>
    <property type="match status" value="1"/>
</dbReference>
<dbReference type="InterPro" id="IPR001647">
    <property type="entry name" value="HTH_TetR"/>
</dbReference>
<dbReference type="PRINTS" id="PR00455">
    <property type="entry name" value="HTHTETR"/>
</dbReference>
<evidence type="ECO:0000259" key="4">
    <source>
        <dbReference type="PROSITE" id="PS50977"/>
    </source>
</evidence>
<dbReference type="AlphaFoldDB" id="E5ASW7"/>
<feature type="DNA-binding region" description="H-T-H motif" evidence="2">
    <location>
        <begin position="45"/>
        <end position="64"/>
    </location>
</feature>
<dbReference type="KEGG" id="brh:RBRH_02500"/>
<feature type="region of interest" description="Disordered" evidence="3">
    <location>
        <begin position="1"/>
        <end position="22"/>
    </location>
</feature>
<evidence type="ECO:0000313" key="6">
    <source>
        <dbReference type="Proteomes" id="UP000007437"/>
    </source>
</evidence>
<dbReference type="InterPro" id="IPR025722">
    <property type="entry name" value="TetR"/>
</dbReference>
<feature type="region of interest" description="Disordered" evidence="3">
    <location>
        <begin position="239"/>
        <end position="266"/>
    </location>
</feature>
<evidence type="ECO:0000313" key="5">
    <source>
        <dbReference type="EMBL" id="CBW75699.1"/>
    </source>
</evidence>
<dbReference type="EMBL" id="FR687359">
    <property type="protein sequence ID" value="CBW75699.1"/>
    <property type="molecule type" value="Genomic_DNA"/>
</dbReference>
<dbReference type="STRING" id="882378.RBRH_02500"/>
<accession>E5ASW7</accession>
<feature type="compositionally biased region" description="Basic and acidic residues" evidence="3">
    <location>
        <begin position="244"/>
        <end position="266"/>
    </location>
</feature>
<name>E5ASW7_MYCRK</name>
<dbReference type="PANTHER" id="PTHR43479">
    <property type="entry name" value="ACREF/ENVCD OPERON REPRESSOR-RELATED"/>
    <property type="match status" value="1"/>
</dbReference>